<dbReference type="GO" id="GO:0004719">
    <property type="term" value="F:protein-L-isoaspartate (D-aspartate) O-methyltransferase activity"/>
    <property type="evidence" value="ECO:0007669"/>
    <property type="project" value="UniProtKB-UniRule"/>
</dbReference>
<comment type="caution">
    <text evidence="8">The sequence shown here is derived from an EMBL/GenBank/DDBJ whole genome shotgun (WGS) entry which is preliminary data.</text>
</comment>
<evidence type="ECO:0000256" key="4">
    <source>
        <dbReference type="ARBA" id="ARBA00022603"/>
    </source>
</evidence>
<dbReference type="Proteomes" id="UP000295807">
    <property type="component" value="Unassembled WGS sequence"/>
</dbReference>
<evidence type="ECO:0000256" key="7">
    <source>
        <dbReference type="HAMAP-Rule" id="MF_00090"/>
    </source>
</evidence>
<dbReference type="PANTHER" id="PTHR11579">
    <property type="entry name" value="PROTEIN-L-ISOASPARTATE O-METHYLTRANSFERASE"/>
    <property type="match status" value="1"/>
</dbReference>
<comment type="function">
    <text evidence="7">Catalyzes the methyl esterification of L-isoaspartyl residues in peptides and proteins that result from spontaneous decomposition of normal L-aspartyl and L-asparaginyl residues. It plays a role in the repair and/or degradation of damaged proteins.</text>
</comment>
<comment type="subcellular location">
    <subcellularLocation>
        <location evidence="1 7">Cytoplasm</location>
    </subcellularLocation>
</comment>
<dbReference type="GO" id="GO:0032259">
    <property type="term" value="P:methylation"/>
    <property type="evidence" value="ECO:0007669"/>
    <property type="project" value="UniProtKB-KW"/>
</dbReference>
<comment type="similarity">
    <text evidence="2 7">Belongs to the methyltransferase superfamily. L-isoaspartyl/D-aspartyl protein methyltransferase family.</text>
</comment>
<reference evidence="8 9" key="1">
    <citation type="submission" date="2019-03" db="EMBL/GenBank/DDBJ databases">
        <title>Genomic Encyclopedia of Type Strains, Phase IV (KMG-IV): sequencing the most valuable type-strain genomes for metagenomic binning, comparative biology and taxonomic classification.</title>
        <authorList>
            <person name="Goeker M."/>
        </authorList>
    </citation>
    <scope>NUCLEOTIDE SEQUENCE [LARGE SCALE GENOMIC DNA]</scope>
    <source>
        <strain evidence="8 9">DSM 21100</strain>
    </source>
</reference>
<dbReference type="SUPFAM" id="SSF53335">
    <property type="entry name" value="S-adenosyl-L-methionine-dependent methyltransferases"/>
    <property type="match status" value="1"/>
</dbReference>
<keyword evidence="3 7" id="KW-0963">Cytoplasm</keyword>
<keyword evidence="9" id="KW-1185">Reference proteome</keyword>
<evidence type="ECO:0000313" key="9">
    <source>
        <dbReference type="Proteomes" id="UP000295807"/>
    </source>
</evidence>
<dbReference type="GO" id="GO:0005737">
    <property type="term" value="C:cytoplasm"/>
    <property type="evidence" value="ECO:0007669"/>
    <property type="project" value="UniProtKB-SubCell"/>
</dbReference>
<dbReference type="InterPro" id="IPR029063">
    <property type="entry name" value="SAM-dependent_MTases_sf"/>
</dbReference>
<evidence type="ECO:0000256" key="3">
    <source>
        <dbReference type="ARBA" id="ARBA00022490"/>
    </source>
</evidence>
<sequence length="218" mass="24100">MTPLKDTYKHKGLRKVLVKTLREKGIKDESVLEAIGRVPRHFFIQKYTAEKAYEDTALQIDAGQTISQPFTVAYQTELLNIKPGLKVLEIGTGSGYQAAILAEMGAKVITVERQEELYRKTAKFLAEMGYTSVKCLLGDGSVGFPAQAPYDRIIVTAGAPSVPQPLLKQLKKGGTLVIPVGDEKIQKMITVLKISEKEYEKIELDAFKFVPLIGEGAW</sequence>
<evidence type="ECO:0000256" key="1">
    <source>
        <dbReference type="ARBA" id="ARBA00004496"/>
    </source>
</evidence>
<dbReference type="HAMAP" id="MF_00090">
    <property type="entry name" value="PIMT"/>
    <property type="match status" value="1"/>
</dbReference>
<evidence type="ECO:0000256" key="2">
    <source>
        <dbReference type="ARBA" id="ARBA00005369"/>
    </source>
</evidence>
<keyword evidence="6 7" id="KW-0949">S-adenosyl-L-methionine</keyword>
<dbReference type="PANTHER" id="PTHR11579:SF0">
    <property type="entry name" value="PROTEIN-L-ISOASPARTATE(D-ASPARTATE) O-METHYLTRANSFERASE"/>
    <property type="match status" value="1"/>
</dbReference>
<accession>A0A4R3KSV8</accession>
<dbReference type="OrthoDB" id="9810066at2"/>
<keyword evidence="4 7" id="KW-0489">Methyltransferase</keyword>
<gene>
    <name evidence="7" type="primary">pcm</name>
    <name evidence="8" type="ORF">EDD80_103171</name>
</gene>
<dbReference type="FunFam" id="3.40.50.150:FF:000010">
    <property type="entry name" value="Protein-L-isoaspartate O-methyltransferase"/>
    <property type="match status" value="1"/>
</dbReference>
<evidence type="ECO:0000256" key="5">
    <source>
        <dbReference type="ARBA" id="ARBA00022679"/>
    </source>
</evidence>
<dbReference type="RefSeq" id="WP_132128528.1">
    <property type="nucleotide sequence ID" value="NZ_CP042432.1"/>
</dbReference>
<dbReference type="Gene3D" id="3.40.50.150">
    <property type="entry name" value="Vaccinia Virus protein VP39"/>
    <property type="match status" value="1"/>
</dbReference>
<evidence type="ECO:0000256" key="6">
    <source>
        <dbReference type="ARBA" id="ARBA00022691"/>
    </source>
</evidence>
<dbReference type="NCBIfam" id="TIGR00080">
    <property type="entry name" value="pimt"/>
    <property type="match status" value="1"/>
</dbReference>
<dbReference type="NCBIfam" id="NF001453">
    <property type="entry name" value="PRK00312.1"/>
    <property type="match status" value="1"/>
</dbReference>
<dbReference type="GO" id="GO:0030091">
    <property type="term" value="P:protein repair"/>
    <property type="evidence" value="ECO:0007669"/>
    <property type="project" value="UniProtKB-UniRule"/>
</dbReference>
<dbReference type="EMBL" id="SMAD01000003">
    <property type="protein sequence ID" value="TCS88308.1"/>
    <property type="molecule type" value="Genomic_DNA"/>
</dbReference>
<dbReference type="AlphaFoldDB" id="A0A4R3KSV8"/>
<dbReference type="Pfam" id="PF01135">
    <property type="entry name" value="PCMT"/>
    <property type="match status" value="1"/>
</dbReference>
<dbReference type="PROSITE" id="PS01279">
    <property type="entry name" value="PCMT"/>
    <property type="match status" value="1"/>
</dbReference>
<dbReference type="EC" id="2.1.1.77" evidence="7"/>
<evidence type="ECO:0000313" key="8">
    <source>
        <dbReference type="EMBL" id="TCS88308.1"/>
    </source>
</evidence>
<feature type="active site" evidence="7">
    <location>
        <position position="67"/>
    </location>
</feature>
<protein>
    <recommendedName>
        <fullName evidence="7">Protein-L-isoaspartate O-methyltransferase</fullName>
        <ecNumber evidence="7">2.1.1.77</ecNumber>
    </recommendedName>
    <alternativeName>
        <fullName evidence="7">L-isoaspartyl protein carboxyl methyltransferase</fullName>
    </alternativeName>
    <alternativeName>
        <fullName evidence="7">Protein L-isoaspartyl methyltransferase</fullName>
    </alternativeName>
    <alternativeName>
        <fullName evidence="7">Protein-beta-aspartate methyltransferase</fullName>
        <shortName evidence="7">PIMT</shortName>
    </alternativeName>
</protein>
<name>A0A4R3KSV8_9SPHI</name>
<dbReference type="InterPro" id="IPR000682">
    <property type="entry name" value="PCMT"/>
</dbReference>
<keyword evidence="5 7" id="KW-0808">Transferase</keyword>
<proteinExistence type="inferred from homology"/>
<comment type="catalytic activity">
    <reaction evidence="7">
        <text>[protein]-L-isoaspartate + S-adenosyl-L-methionine = [protein]-L-isoaspartate alpha-methyl ester + S-adenosyl-L-homocysteine</text>
        <dbReference type="Rhea" id="RHEA:12705"/>
        <dbReference type="Rhea" id="RHEA-COMP:12143"/>
        <dbReference type="Rhea" id="RHEA-COMP:12144"/>
        <dbReference type="ChEBI" id="CHEBI:57856"/>
        <dbReference type="ChEBI" id="CHEBI:59789"/>
        <dbReference type="ChEBI" id="CHEBI:90596"/>
        <dbReference type="ChEBI" id="CHEBI:90598"/>
        <dbReference type="EC" id="2.1.1.77"/>
    </reaction>
</comment>
<organism evidence="8 9">
    <name type="scientific">Anseongella ginsenosidimutans</name>
    <dbReference type="NCBI Taxonomy" id="496056"/>
    <lineage>
        <taxon>Bacteria</taxon>
        <taxon>Pseudomonadati</taxon>
        <taxon>Bacteroidota</taxon>
        <taxon>Sphingobacteriia</taxon>
        <taxon>Sphingobacteriales</taxon>
        <taxon>Sphingobacteriaceae</taxon>
        <taxon>Anseongella</taxon>
    </lineage>
</organism>